<reference evidence="1 2" key="1">
    <citation type="submission" date="2018-11" db="EMBL/GenBank/DDBJ databases">
        <title>Draft genome of Simplicispira Flexivirga sp. BO-16.</title>
        <authorList>
            <person name="Im W.T."/>
        </authorList>
    </citation>
    <scope>NUCLEOTIDE SEQUENCE [LARGE SCALE GENOMIC DNA]</scope>
    <source>
        <strain evidence="1 2">BO-16</strain>
    </source>
</reference>
<organism evidence="1 2">
    <name type="scientific">Flexivirga caeni</name>
    <dbReference type="NCBI Taxonomy" id="2294115"/>
    <lineage>
        <taxon>Bacteria</taxon>
        <taxon>Bacillati</taxon>
        <taxon>Actinomycetota</taxon>
        <taxon>Actinomycetes</taxon>
        <taxon>Micrococcales</taxon>
        <taxon>Dermacoccaceae</taxon>
        <taxon>Flexivirga</taxon>
    </lineage>
</organism>
<keyword evidence="2" id="KW-1185">Reference proteome</keyword>
<gene>
    <name evidence="1" type="ORF">EFY87_02125</name>
</gene>
<dbReference type="Proteomes" id="UP000271678">
    <property type="component" value="Unassembled WGS sequence"/>
</dbReference>
<evidence type="ECO:0000313" key="1">
    <source>
        <dbReference type="EMBL" id="RNI25438.1"/>
    </source>
</evidence>
<dbReference type="AlphaFoldDB" id="A0A3M9ML92"/>
<dbReference type="RefSeq" id="WP_123269675.1">
    <property type="nucleotide sequence ID" value="NZ_RJJQ01000001.1"/>
</dbReference>
<protein>
    <submittedName>
        <fullName evidence="1">Uncharacterized protein</fullName>
    </submittedName>
</protein>
<name>A0A3M9ML92_9MICO</name>
<evidence type="ECO:0000313" key="2">
    <source>
        <dbReference type="Proteomes" id="UP000271678"/>
    </source>
</evidence>
<dbReference type="EMBL" id="RJJQ01000001">
    <property type="protein sequence ID" value="RNI25438.1"/>
    <property type="molecule type" value="Genomic_DNA"/>
</dbReference>
<proteinExistence type="predicted"/>
<accession>A0A3M9ML92</accession>
<comment type="caution">
    <text evidence="1">The sequence shown here is derived from an EMBL/GenBank/DDBJ whole genome shotgun (WGS) entry which is preliminary data.</text>
</comment>
<sequence length="129" mass="13769">MTDDPRDTQRFQVSQEAASALLGDADGLRMLLVYAETVLRSRGIDIATRIHLDIAEAIIDAHIEELTEPGLSDAAAQALRTDPRCAVVVAAVHYATARECPTCLAGDEPDAAQVLRWATDFARGAAPVA</sequence>